<dbReference type="InterPro" id="IPR025846">
    <property type="entry name" value="TBL_N"/>
</dbReference>
<dbReference type="eggNOG" id="ENOG502QVEF">
    <property type="taxonomic scope" value="Eukaryota"/>
</dbReference>
<keyword evidence="4" id="KW-0735">Signal-anchor</keyword>
<protein>
    <submittedName>
        <fullName evidence="9">Uncharacterized protein</fullName>
    </submittedName>
</protein>
<evidence type="ECO:0000256" key="4">
    <source>
        <dbReference type="ARBA" id="ARBA00022968"/>
    </source>
</evidence>
<dbReference type="Pfam" id="PF13839">
    <property type="entry name" value="PC-Esterase"/>
    <property type="match status" value="1"/>
</dbReference>
<evidence type="ECO:0000256" key="2">
    <source>
        <dbReference type="ARBA" id="ARBA00007727"/>
    </source>
</evidence>
<dbReference type="STRING" id="109376.A0A0D3D052"/>
<evidence type="ECO:0000259" key="8">
    <source>
        <dbReference type="Pfam" id="PF14416"/>
    </source>
</evidence>
<evidence type="ECO:0000256" key="6">
    <source>
        <dbReference type="ARBA" id="ARBA00023136"/>
    </source>
</evidence>
<dbReference type="GO" id="GO:0005794">
    <property type="term" value="C:Golgi apparatus"/>
    <property type="evidence" value="ECO:0007669"/>
    <property type="project" value="TreeGrafter"/>
</dbReference>
<dbReference type="Proteomes" id="UP000032141">
    <property type="component" value="Chromosome C6"/>
</dbReference>
<evidence type="ECO:0000256" key="5">
    <source>
        <dbReference type="ARBA" id="ARBA00022989"/>
    </source>
</evidence>
<evidence type="ECO:0000259" key="7">
    <source>
        <dbReference type="Pfam" id="PF13839"/>
    </source>
</evidence>
<evidence type="ECO:0000256" key="3">
    <source>
        <dbReference type="ARBA" id="ARBA00022692"/>
    </source>
</evidence>
<dbReference type="GO" id="GO:0016020">
    <property type="term" value="C:membrane"/>
    <property type="evidence" value="ECO:0007669"/>
    <property type="project" value="UniProtKB-SubCell"/>
</dbReference>
<comment type="subcellular location">
    <subcellularLocation>
        <location evidence="1">Membrane</location>
        <topology evidence="1">Single-pass membrane protein</topology>
    </subcellularLocation>
</comment>
<keyword evidence="10" id="KW-1185">Reference proteome</keyword>
<keyword evidence="5" id="KW-1133">Transmembrane helix</keyword>
<evidence type="ECO:0000256" key="1">
    <source>
        <dbReference type="ARBA" id="ARBA00004167"/>
    </source>
</evidence>
<evidence type="ECO:0000313" key="10">
    <source>
        <dbReference type="Proteomes" id="UP000032141"/>
    </source>
</evidence>
<reference evidence="9 10" key="1">
    <citation type="journal article" date="2014" name="Genome Biol.">
        <title>Transcriptome and methylome profiling reveals relics of genome dominance in the mesopolyploid Brassica oleracea.</title>
        <authorList>
            <person name="Parkin I.A."/>
            <person name="Koh C."/>
            <person name="Tang H."/>
            <person name="Robinson S.J."/>
            <person name="Kagale S."/>
            <person name="Clarke W.E."/>
            <person name="Town C.D."/>
            <person name="Nixon J."/>
            <person name="Krishnakumar V."/>
            <person name="Bidwell S.L."/>
            <person name="Denoeud F."/>
            <person name="Belcram H."/>
            <person name="Links M.G."/>
            <person name="Just J."/>
            <person name="Clarke C."/>
            <person name="Bender T."/>
            <person name="Huebert T."/>
            <person name="Mason A.S."/>
            <person name="Pires J.C."/>
            <person name="Barker G."/>
            <person name="Moore J."/>
            <person name="Walley P.G."/>
            <person name="Manoli S."/>
            <person name="Batley J."/>
            <person name="Edwards D."/>
            <person name="Nelson M.N."/>
            <person name="Wang X."/>
            <person name="Paterson A.H."/>
            <person name="King G."/>
            <person name="Bancroft I."/>
            <person name="Chalhoub B."/>
            <person name="Sharpe A.G."/>
        </authorList>
    </citation>
    <scope>NUCLEOTIDE SEQUENCE</scope>
    <source>
        <strain evidence="9 10">cv. TO1000</strain>
    </source>
</reference>
<dbReference type="AlphaFoldDB" id="A0A0D3D052"/>
<feature type="domain" description="Trichome birefringence-like N-terminal" evidence="8">
    <location>
        <begin position="17"/>
        <end position="63"/>
    </location>
</feature>
<dbReference type="Gramene" id="Bo6g115980.1">
    <property type="protein sequence ID" value="Bo6g115980.1"/>
    <property type="gene ID" value="Bo6g115980"/>
</dbReference>
<dbReference type="HOGENOM" id="CLU_1791802_0_0_1"/>
<accession>A0A0D3D052</accession>
<dbReference type="GO" id="GO:0016413">
    <property type="term" value="F:O-acetyltransferase activity"/>
    <property type="evidence" value="ECO:0007669"/>
    <property type="project" value="InterPro"/>
</dbReference>
<dbReference type="InterPro" id="IPR029962">
    <property type="entry name" value="TBL"/>
</dbReference>
<dbReference type="PANTHER" id="PTHR32285:SF164">
    <property type="entry name" value="PROTEIN TRICHOME BIREFRINGENCE-LIKE 1"/>
    <property type="match status" value="1"/>
</dbReference>
<keyword evidence="3" id="KW-0812">Transmembrane</keyword>
<name>A0A0D3D052_BRAOL</name>
<feature type="domain" description="Trichome birefringence-like C-terminal" evidence="7">
    <location>
        <begin position="65"/>
        <end position="138"/>
    </location>
</feature>
<dbReference type="InterPro" id="IPR026057">
    <property type="entry name" value="TBL_C"/>
</dbReference>
<dbReference type="PANTHER" id="PTHR32285">
    <property type="entry name" value="PROTEIN TRICHOME BIREFRINGENCE-LIKE 9-RELATED"/>
    <property type="match status" value="1"/>
</dbReference>
<dbReference type="OMA" id="STICFIT"/>
<comment type="similarity">
    <text evidence="2">Belongs to the PC-esterase family. TBL subfamily.</text>
</comment>
<reference evidence="9" key="2">
    <citation type="submission" date="2015-03" db="UniProtKB">
        <authorList>
            <consortium name="EnsemblPlants"/>
        </authorList>
    </citation>
    <scope>IDENTIFICATION</scope>
</reference>
<dbReference type="EnsemblPlants" id="Bo6g115980.1">
    <property type="protein sequence ID" value="Bo6g115980.1"/>
    <property type="gene ID" value="Bo6g115980"/>
</dbReference>
<evidence type="ECO:0000313" key="9">
    <source>
        <dbReference type="EnsemblPlants" id="Bo6g115980.1"/>
    </source>
</evidence>
<proteinExistence type="inferred from homology"/>
<organism evidence="9 10">
    <name type="scientific">Brassica oleracea var. oleracea</name>
    <dbReference type="NCBI Taxonomy" id="109376"/>
    <lineage>
        <taxon>Eukaryota</taxon>
        <taxon>Viridiplantae</taxon>
        <taxon>Streptophyta</taxon>
        <taxon>Embryophyta</taxon>
        <taxon>Tracheophyta</taxon>
        <taxon>Spermatophyta</taxon>
        <taxon>Magnoliopsida</taxon>
        <taxon>eudicotyledons</taxon>
        <taxon>Gunneridae</taxon>
        <taxon>Pentapetalae</taxon>
        <taxon>rosids</taxon>
        <taxon>malvids</taxon>
        <taxon>Brassicales</taxon>
        <taxon>Brassicaceae</taxon>
        <taxon>Brassiceae</taxon>
        <taxon>Brassica</taxon>
    </lineage>
</organism>
<dbReference type="Pfam" id="PF14416">
    <property type="entry name" value="PMR5N"/>
    <property type="match status" value="1"/>
</dbReference>
<keyword evidence="6" id="KW-0472">Membrane</keyword>
<sequence>LALSPSDFLILTITFPEGELVKDDSYPLYKPGSCNLIDEQFTCVTNGSPDVEFQKLKWKPKQCILPRLNGGKLLEMITERRLAFVGDSLNMNMWESLVCILKGSVKVKSQIFEAHGRHQFCWEAEYSFVFKLSFFQQSTICFITC</sequence>